<evidence type="ECO:0000259" key="1">
    <source>
        <dbReference type="PROSITE" id="PS50995"/>
    </source>
</evidence>
<dbReference type="SMART" id="SM00347">
    <property type="entry name" value="HTH_MARR"/>
    <property type="match status" value="1"/>
</dbReference>
<proteinExistence type="predicted"/>
<accession>A0ABV7BSX2</accession>
<keyword evidence="3" id="KW-1185">Reference proteome</keyword>
<dbReference type="InterPro" id="IPR000835">
    <property type="entry name" value="HTH_MarR-typ"/>
</dbReference>
<reference evidence="3" key="1">
    <citation type="journal article" date="2019" name="Int. J. Syst. Evol. Microbiol.">
        <title>The Global Catalogue of Microorganisms (GCM) 10K type strain sequencing project: providing services to taxonomists for standard genome sequencing and annotation.</title>
        <authorList>
            <consortium name="The Broad Institute Genomics Platform"/>
            <consortium name="The Broad Institute Genome Sequencing Center for Infectious Disease"/>
            <person name="Wu L."/>
            <person name="Ma J."/>
        </authorList>
    </citation>
    <scope>NUCLEOTIDE SEQUENCE [LARGE SCALE GENOMIC DNA]</scope>
    <source>
        <strain evidence="3">CGMCC 1.16855</strain>
    </source>
</reference>
<feature type="domain" description="HTH marR-type" evidence="1">
    <location>
        <begin position="9"/>
        <end position="138"/>
    </location>
</feature>
<comment type="caution">
    <text evidence="2">The sequence shown here is derived from an EMBL/GenBank/DDBJ whole genome shotgun (WGS) entry which is preliminary data.</text>
</comment>
<dbReference type="Proteomes" id="UP001595420">
    <property type="component" value="Unassembled WGS sequence"/>
</dbReference>
<dbReference type="PROSITE" id="PS50995">
    <property type="entry name" value="HTH_MARR_2"/>
    <property type="match status" value="1"/>
</dbReference>
<sequence length="138" mass="14559">MQTEPRFVQDYLLALLARASHAASAGFHAQLKARGVAVPVWRVLATLEGAGEGVTVGELAATCLMQQPTMSKLLDRMAAEGLVTRRREGRSMRVLLTLGGVTLAAELVAEARAHEAVLLARHAGAAPALKALLREIAG</sequence>
<gene>
    <name evidence="2" type="ORF">ACFOD3_05015</name>
</gene>
<evidence type="ECO:0000313" key="3">
    <source>
        <dbReference type="Proteomes" id="UP001595420"/>
    </source>
</evidence>
<evidence type="ECO:0000313" key="2">
    <source>
        <dbReference type="EMBL" id="MFC2999245.1"/>
    </source>
</evidence>
<organism evidence="2 3">
    <name type="scientific">Falsiroseomonas tokyonensis</name>
    <dbReference type="NCBI Taxonomy" id="430521"/>
    <lineage>
        <taxon>Bacteria</taxon>
        <taxon>Pseudomonadati</taxon>
        <taxon>Pseudomonadota</taxon>
        <taxon>Alphaproteobacteria</taxon>
        <taxon>Acetobacterales</taxon>
        <taxon>Roseomonadaceae</taxon>
        <taxon>Falsiroseomonas</taxon>
    </lineage>
</organism>
<dbReference type="RefSeq" id="WP_216835149.1">
    <property type="nucleotide sequence ID" value="NZ_JAFNJS010000001.1"/>
</dbReference>
<name>A0ABV7BSX2_9PROT</name>
<protein>
    <submittedName>
        <fullName evidence="2">MarR family winged helix-turn-helix transcriptional regulator</fullName>
    </submittedName>
</protein>
<dbReference type="Pfam" id="PF12802">
    <property type="entry name" value="MarR_2"/>
    <property type="match status" value="1"/>
</dbReference>
<dbReference type="EMBL" id="JBHRSB010000001">
    <property type="protein sequence ID" value="MFC2999245.1"/>
    <property type="molecule type" value="Genomic_DNA"/>
</dbReference>